<accession>A0A1G8JH40</accession>
<organism evidence="3 4">
    <name type="scientific">Natribacillus halophilus</name>
    <dbReference type="NCBI Taxonomy" id="549003"/>
    <lineage>
        <taxon>Bacteria</taxon>
        <taxon>Bacillati</taxon>
        <taxon>Bacillota</taxon>
        <taxon>Bacilli</taxon>
        <taxon>Bacillales</taxon>
        <taxon>Bacillaceae</taxon>
        <taxon>Natribacillus</taxon>
    </lineage>
</organism>
<dbReference type="RefSeq" id="WP_090395705.1">
    <property type="nucleotide sequence ID" value="NZ_FNEN01000001.1"/>
</dbReference>
<dbReference type="PANTHER" id="PTHR42852:SF13">
    <property type="entry name" value="PROTEIN DIPZ"/>
    <property type="match status" value="1"/>
</dbReference>
<dbReference type="PANTHER" id="PTHR42852">
    <property type="entry name" value="THIOL:DISULFIDE INTERCHANGE PROTEIN DSBE"/>
    <property type="match status" value="1"/>
</dbReference>
<dbReference type="SUPFAM" id="SSF52833">
    <property type="entry name" value="Thioredoxin-like"/>
    <property type="match status" value="1"/>
</dbReference>
<dbReference type="GO" id="GO:0016209">
    <property type="term" value="F:antioxidant activity"/>
    <property type="evidence" value="ECO:0007669"/>
    <property type="project" value="InterPro"/>
</dbReference>
<dbReference type="AlphaFoldDB" id="A0A1G8JH40"/>
<evidence type="ECO:0000313" key="4">
    <source>
        <dbReference type="Proteomes" id="UP000198853"/>
    </source>
</evidence>
<keyword evidence="4" id="KW-1185">Reference proteome</keyword>
<dbReference type="Proteomes" id="UP000198853">
    <property type="component" value="Unassembled WGS sequence"/>
</dbReference>
<evidence type="ECO:0000259" key="2">
    <source>
        <dbReference type="PROSITE" id="PS51352"/>
    </source>
</evidence>
<keyword evidence="1" id="KW-1015">Disulfide bond</keyword>
<feature type="domain" description="Thioredoxin" evidence="2">
    <location>
        <begin position="33"/>
        <end position="174"/>
    </location>
</feature>
<dbReference type="CDD" id="cd02966">
    <property type="entry name" value="TlpA_like_family"/>
    <property type="match status" value="1"/>
</dbReference>
<dbReference type="InterPro" id="IPR050553">
    <property type="entry name" value="Thioredoxin_ResA/DsbE_sf"/>
</dbReference>
<dbReference type="InterPro" id="IPR013766">
    <property type="entry name" value="Thioredoxin_domain"/>
</dbReference>
<name>A0A1G8JH40_9BACI</name>
<proteinExistence type="predicted"/>
<reference evidence="3 4" key="1">
    <citation type="submission" date="2016-10" db="EMBL/GenBank/DDBJ databases">
        <authorList>
            <person name="de Groot N.N."/>
        </authorList>
    </citation>
    <scope>NUCLEOTIDE SEQUENCE [LARGE SCALE GENOMIC DNA]</scope>
    <source>
        <strain evidence="3 4">DSM 21771</strain>
    </source>
</reference>
<dbReference type="GO" id="GO:0016491">
    <property type="term" value="F:oxidoreductase activity"/>
    <property type="evidence" value="ECO:0007669"/>
    <property type="project" value="InterPro"/>
</dbReference>
<dbReference type="Pfam" id="PF00578">
    <property type="entry name" value="AhpC-TSA"/>
    <property type="match status" value="1"/>
</dbReference>
<evidence type="ECO:0000256" key="1">
    <source>
        <dbReference type="ARBA" id="ARBA00023157"/>
    </source>
</evidence>
<evidence type="ECO:0000313" key="3">
    <source>
        <dbReference type="EMBL" id="SDI30594.1"/>
    </source>
</evidence>
<dbReference type="PROSITE" id="PS51352">
    <property type="entry name" value="THIOREDOXIN_2"/>
    <property type="match status" value="1"/>
</dbReference>
<protein>
    <submittedName>
        <fullName evidence="3">Peroxiredoxin</fullName>
    </submittedName>
</protein>
<dbReference type="EMBL" id="FNEN01000001">
    <property type="protein sequence ID" value="SDI30594.1"/>
    <property type="molecule type" value="Genomic_DNA"/>
</dbReference>
<dbReference type="InterPro" id="IPR000866">
    <property type="entry name" value="AhpC/TSA"/>
</dbReference>
<dbReference type="Gene3D" id="3.40.30.10">
    <property type="entry name" value="Glutaredoxin"/>
    <property type="match status" value="1"/>
</dbReference>
<dbReference type="InterPro" id="IPR036249">
    <property type="entry name" value="Thioredoxin-like_sf"/>
</dbReference>
<sequence>MVKKWLSIGVVLVALAVVGGIVYQNVSSPPVGVNQGEQAPDFDLPQQNGENISLSDFDENFVIVNLWASWCEPCIREFPVLDDAHQNYEDEGVHVIAVNMATTERSPDEALAFLEENPVSMPIVFDEDGEFADDYPLRDGLPQTYFINEEGIIVDVHRGELTEEMLDERIQPFL</sequence>
<gene>
    <name evidence="3" type="ORF">SAMN04488123_101229</name>
</gene>
<dbReference type="OrthoDB" id="25753at2"/>